<dbReference type="Gene3D" id="3.40.630.30">
    <property type="match status" value="1"/>
</dbReference>
<evidence type="ECO:0000313" key="4">
    <source>
        <dbReference type="EMBL" id="RZS90246.1"/>
    </source>
</evidence>
<dbReference type="SUPFAM" id="SSF55729">
    <property type="entry name" value="Acyl-CoA N-acyltransferases (Nat)"/>
    <property type="match status" value="1"/>
</dbReference>
<dbReference type="PANTHER" id="PTHR10545:SF42">
    <property type="entry name" value="ACETYLTRANSFERASE"/>
    <property type="match status" value="1"/>
</dbReference>
<dbReference type="OrthoDB" id="9805924at2"/>
<gene>
    <name evidence="4" type="ORF">EV189_2030</name>
</gene>
<evidence type="ECO:0000259" key="3">
    <source>
        <dbReference type="PROSITE" id="PS51186"/>
    </source>
</evidence>
<dbReference type="InterPro" id="IPR051016">
    <property type="entry name" value="Diverse_Substrate_AcTransf"/>
</dbReference>
<dbReference type="Proteomes" id="UP000293638">
    <property type="component" value="Unassembled WGS sequence"/>
</dbReference>
<dbReference type="RefSeq" id="WP_130492732.1">
    <property type="nucleotide sequence ID" value="NZ_SGXD01000002.1"/>
</dbReference>
<dbReference type="AlphaFoldDB" id="A0A4Q7NSW5"/>
<keyword evidence="5" id="KW-1185">Reference proteome</keyword>
<keyword evidence="2" id="KW-0012">Acyltransferase</keyword>
<feature type="domain" description="N-acetyltransferase" evidence="3">
    <location>
        <begin position="11"/>
        <end position="167"/>
    </location>
</feature>
<dbReference type="PANTHER" id="PTHR10545">
    <property type="entry name" value="DIAMINE N-ACETYLTRANSFERASE"/>
    <property type="match status" value="1"/>
</dbReference>
<dbReference type="Pfam" id="PF00583">
    <property type="entry name" value="Acetyltransf_1"/>
    <property type="match status" value="1"/>
</dbReference>
<dbReference type="GO" id="GO:0008080">
    <property type="term" value="F:N-acetyltransferase activity"/>
    <property type="evidence" value="ECO:0007669"/>
    <property type="project" value="TreeGrafter"/>
</dbReference>
<comment type="caution">
    <text evidence="4">The sequence shown here is derived from an EMBL/GenBank/DDBJ whole genome shotgun (WGS) entry which is preliminary data.</text>
</comment>
<sequence>MPEQSPDRLPVEVRALEAGDRAGWDVVWGAYLEHYLQDLAPALSDLLWARLTGGPEERHPQMGGLGAFLPAPAGAADRLVGIAHWIVSPSTWDARLDCYLEDLAVAPDVRGRGVGRALIEALDGVGRERGWRRLHWITDETNYRARTLYDRVGSRTAYVQYERRLDP</sequence>
<protein>
    <submittedName>
        <fullName evidence="4">Acetyltransferase (GNAT) family protein</fullName>
    </submittedName>
</protein>
<organism evidence="4 5">
    <name type="scientific">Motilibacter rhizosphaerae</name>
    <dbReference type="NCBI Taxonomy" id="598652"/>
    <lineage>
        <taxon>Bacteria</taxon>
        <taxon>Bacillati</taxon>
        <taxon>Actinomycetota</taxon>
        <taxon>Actinomycetes</taxon>
        <taxon>Motilibacterales</taxon>
        <taxon>Motilibacteraceae</taxon>
        <taxon>Motilibacter</taxon>
    </lineage>
</organism>
<dbReference type="InterPro" id="IPR000182">
    <property type="entry name" value="GNAT_dom"/>
</dbReference>
<keyword evidence="1 4" id="KW-0808">Transferase</keyword>
<name>A0A4Q7NSW5_9ACTN</name>
<evidence type="ECO:0000256" key="2">
    <source>
        <dbReference type="ARBA" id="ARBA00023315"/>
    </source>
</evidence>
<dbReference type="PROSITE" id="PS51186">
    <property type="entry name" value="GNAT"/>
    <property type="match status" value="1"/>
</dbReference>
<dbReference type="CDD" id="cd04301">
    <property type="entry name" value="NAT_SF"/>
    <property type="match status" value="1"/>
</dbReference>
<dbReference type="EMBL" id="SGXD01000002">
    <property type="protein sequence ID" value="RZS90246.1"/>
    <property type="molecule type" value="Genomic_DNA"/>
</dbReference>
<evidence type="ECO:0000256" key="1">
    <source>
        <dbReference type="ARBA" id="ARBA00022679"/>
    </source>
</evidence>
<reference evidence="4 5" key="1">
    <citation type="submission" date="2019-02" db="EMBL/GenBank/DDBJ databases">
        <title>Genomic Encyclopedia of Type Strains, Phase IV (KMG-IV): sequencing the most valuable type-strain genomes for metagenomic binning, comparative biology and taxonomic classification.</title>
        <authorList>
            <person name="Goeker M."/>
        </authorList>
    </citation>
    <scope>NUCLEOTIDE SEQUENCE [LARGE SCALE GENOMIC DNA]</scope>
    <source>
        <strain evidence="4 5">DSM 45622</strain>
    </source>
</reference>
<accession>A0A4Q7NSW5</accession>
<proteinExistence type="predicted"/>
<evidence type="ECO:0000313" key="5">
    <source>
        <dbReference type="Proteomes" id="UP000293638"/>
    </source>
</evidence>
<dbReference type="InterPro" id="IPR016181">
    <property type="entry name" value="Acyl_CoA_acyltransferase"/>
</dbReference>